<accession>A0ABX0ZS38</accession>
<evidence type="ECO:0000256" key="1">
    <source>
        <dbReference type="ARBA" id="ARBA00038310"/>
    </source>
</evidence>
<dbReference type="EMBL" id="JAATEJ010000024">
    <property type="protein sequence ID" value="NJP46804.1"/>
    <property type="molecule type" value="Genomic_DNA"/>
</dbReference>
<dbReference type="InterPro" id="IPR032466">
    <property type="entry name" value="Metal_Hydrolase"/>
</dbReference>
<dbReference type="Proteomes" id="UP000734511">
    <property type="component" value="Unassembled WGS sequence"/>
</dbReference>
<dbReference type="PANTHER" id="PTHR43569:SF2">
    <property type="entry name" value="AMIDOHYDROLASE-RELATED DOMAIN-CONTAINING PROTEIN"/>
    <property type="match status" value="1"/>
</dbReference>
<evidence type="ECO:0000259" key="2">
    <source>
        <dbReference type="Pfam" id="PF04909"/>
    </source>
</evidence>
<reference evidence="3 4" key="1">
    <citation type="submission" date="2020-03" db="EMBL/GenBank/DDBJ databases">
        <title>WGS of actinomycetes isolated from Thailand.</title>
        <authorList>
            <person name="Thawai C."/>
        </authorList>
    </citation>
    <scope>NUCLEOTIDE SEQUENCE [LARGE SCALE GENOMIC DNA]</scope>
    <source>
        <strain evidence="3 4">PRB2-1</strain>
    </source>
</reference>
<proteinExistence type="inferred from homology"/>
<keyword evidence="4" id="KW-1185">Reference proteome</keyword>
<sequence length="276" mass="29422">MTVTDAQVHIWPAETPSRPWAPGGAGYAHRRSFGVAELLAEMDTAGVDRAVLVPPGWEGDRNDYVLGSAAAHPGRLAVMVRLPPAAPLPPAQLDALLEQPGVVGVRLTFTRGAARSWLDDGTADWLWPLLAARRTPLALYAPGSLAAVRRIAERHPQLPVAVDHAGLALGARGADLGAALAVVRTLARLPNVALKASCLPSYADDGYPFRSVHGFVHGLLDAFGPRRVFWGSDLTRLPCTYRQSVHLFTQALGLPEDVVALLTGGALSEWLGWPAR</sequence>
<dbReference type="InterPro" id="IPR052350">
    <property type="entry name" value="Metallo-dep_Lactonases"/>
</dbReference>
<dbReference type="PANTHER" id="PTHR43569">
    <property type="entry name" value="AMIDOHYDROLASE"/>
    <property type="match status" value="1"/>
</dbReference>
<name>A0ABX0ZS38_9ACTN</name>
<dbReference type="Pfam" id="PF04909">
    <property type="entry name" value="Amidohydro_2"/>
    <property type="match status" value="1"/>
</dbReference>
<dbReference type="InterPro" id="IPR006680">
    <property type="entry name" value="Amidohydro-rel"/>
</dbReference>
<protein>
    <submittedName>
        <fullName evidence="3">Amidohydrolase family protein</fullName>
    </submittedName>
</protein>
<feature type="domain" description="Amidohydrolase-related" evidence="2">
    <location>
        <begin position="5"/>
        <end position="234"/>
    </location>
</feature>
<comment type="similarity">
    <text evidence="1">Belongs to the metallo-dependent hydrolases superfamily.</text>
</comment>
<comment type="caution">
    <text evidence="3">The sequence shown here is derived from an EMBL/GenBank/DDBJ whole genome shotgun (WGS) entry which is preliminary data.</text>
</comment>
<evidence type="ECO:0000313" key="4">
    <source>
        <dbReference type="Proteomes" id="UP000734511"/>
    </source>
</evidence>
<gene>
    <name evidence="3" type="ORF">HCN08_25860</name>
</gene>
<organism evidence="3 4">
    <name type="scientific">Actinacidiphila epipremni</name>
    <dbReference type="NCBI Taxonomy" id="2053013"/>
    <lineage>
        <taxon>Bacteria</taxon>
        <taxon>Bacillati</taxon>
        <taxon>Actinomycetota</taxon>
        <taxon>Actinomycetes</taxon>
        <taxon>Kitasatosporales</taxon>
        <taxon>Streptomycetaceae</taxon>
        <taxon>Actinacidiphila</taxon>
    </lineage>
</organism>
<dbReference type="SUPFAM" id="SSF51556">
    <property type="entry name" value="Metallo-dependent hydrolases"/>
    <property type="match status" value="1"/>
</dbReference>
<evidence type="ECO:0000313" key="3">
    <source>
        <dbReference type="EMBL" id="NJP46804.1"/>
    </source>
</evidence>
<dbReference type="RefSeq" id="WP_167985652.1">
    <property type="nucleotide sequence ID" value="NZ_JAATEJ010000024.1"/>
</dbReference>
<dbReference type="Gene3D" id="3.20.20.140">
    <property type="entry name" value="Metal-dependent hydrolases"/>
    <property type="match status" value="1"/>
</dbReference>